<feature type="domain" description="Cyanophage baseplate Pam3 plug gp18" evidence="1">
    <location>
        <begin position="1"/>
        <end position="95"/>
    </location>
</feature>
<protein>
    <recommendedName>
        <fullName evidence="1">Cyanophage baseplate Pam3 plug gp18 domain-containing protein</fullName>
    </recommendedName>
</protein>
<evidence type="ECO:0000313" key="2">
    <source>
        <dbReference type="EMBL" id="DAF57253.1"/>
    </source>
</evidence>
<name>A0A8S5T1Q6_9CAUD</name>
<dbReference type="EMBL" id="BK032730">
    <property type="protein sequence ID" value="DAF57253.1"/>
    <property type="molecule type" value="Genomic_DNA"/>
</dbReference>
<dbReference type="InterPro" id="IPR054252">
    <property type="entry name" value="Pam3_gp18"/>
</dbReference>
<organism evidence="2">
    <name type="scientific">Myoviridae sp. ct5ra14</name>
    <dbReference type="NCBI Taxonomy" id="2827659"/>
    <lineage>
        <taxon>Viruses</taxon>
        <taxon>Duplodnaviria</taxon>
        <taxon>Heunggongvirae</taxon>
        <taxon>Uroviricota</taxon>
        <taxon>Caudoviricetes</taxon>
    </lineage>
</organism>
<evidence type="ECO:0000259" key="1">
    <source>
        <dbReference type="Pfam" id="PF22479"/>
    </source>
</evidence>
<accession>A0A8S5T1Q6</accession>
<dbReference type="Pfam" id="PF22479">
    <property type="entry name" value="Pam3_gp18"/>
    <property type="match status" value="1"/>
</dbReference>
<reference evidence="2" key="1">
    <citation type="journal article" date="2021" name="Proc. Natl. Acad. Sci. U.S.A.">
        <title>A Catalog of Tens of Thousands of Viruses from Human Metagenomes Reveals Hidden Associations with Chronic Diseases.</title>
        <authorList>
            <person name="Tisza M.J."/>
            <person name="Buck C.B."/>
        </authorList>
    </citation>
    <scope>NUCLEOTIDE SEQUENCE</scope>
    <source>
        <strain evidence="2">Ct5ra14</strain>
    </source>
</reference>
<proteinExistence type="predicted"/>
<sequence length="104" mass="11784">MIQINISALPWQEFSVVLDGQNCVISLRQVAEHMYCNLTCEEVEIFKGRKVCVGTDINTYPSPNFKGKLRMIDTLGNSDPQYEGLNDRWILVYASENEVLNGAQ</sequence>